<dbReference type="AlphaFoldDB" id="A0AAJ7S6P4"/>
<feature type="compositionally biased region" description="Polar residues" evidence="1">
    <location>
        <begin position="97"/>
        <end position="113"/>
    </location>
</feature>
<dbReference type="GeneID" id="113464765"/>
<feature type="region of interest" description="Disordered" evidence="1">
    <location>
        <begin position="63"/>
        <end position="113"/>
    </location>
</feature>
<accession>A0AAJ7S6P4</accession>
<reference evidence="3" key="1">
    <citation type="submission" date="2025-08" db="UniProtKB">
        <authorList>
            <consortium name="RefSeq"/>
        </authorList>
    </citation>
    <scope>IDENTIFICATION</scope>
    <source>
        <tissue evidence="3">Whole body</tissue>
    </source>
</reference>
<sequence length="113" mass="12260">MQDCVRGSTSLIKPYNKGRRSGDSLGRRPFIGRGSRARGTESIAGGRRTYTCSQACPSICESGAAVDHSSNTAVDKSRRPLLKDHGNRTKRDHPSERNLTATTTPNNENEQGS</sequence>
<dbReference type="Proteomes" id="UP000694925">
    <property type="component" value="Unplaced"/>
</dbReference>
<evidence type="ECO:0000256" key="1">
    <source>
        <dbReference type="SAM" id="MobiDB-lite"/>
    </source>
</evidence>
<keyword evidence="2" id="KW-1185">Reference proteome</keyword>
<proteinExistence type="predicted"/>
<evidence type="ECO:0000313" key="3">
    <source>
        <dbReference type="RefSeq" id="XP_026672301.1"/>
    </source>
</evidence>
<gene>
    <name evidence="3" type="primary">LOC113464765</name>
</gene>
<name>A0AAJ7S6P4_9HYME</name>
<dbReference type="RefSeq" id="XP_026672301.1">
    <property type="nucleotide sequence ID" value="XM_026816500.1"/>
</dbReference>
<feature type="compositionally biased region" description="Basic and acidic residues" evidence="1">
    <location>
        <begin position="75"/>
        <end position="96"/>
    </location>
</feature>
<organism evidence="2 3">
    <name type="scientific">Ceratina calcarata</name>
    <dbReference type="NCBI Taxonomy" id="156304"/>
    <lineage>
        <taxon>Eukaryota</taxon>
        <taxon>Metazoa</taxon>
        <taxon>Ecdysozoa</taxon>
        <taxon>Arthropoda</taxon>
        <taxon>Hexapoda</taxon>
        <taxon>Insecta</taxon>
        <taxon>Pterygota</taxon>
        <taxon>Neoptera</taxon>
        <taxon>Endopterygota</taxon>
        <taxon>Hymenoptera</taxon>
        <taxon>Apocrita</taxon>
        <taxon>Aculeata</taxon>
        <taxon>Apoidea</taxon>
        <taxon>Anthophila</taxon>
        <taxon>Apidae</taxon>
        <taxon>Ceratina</taxon>
        <taxon>Zadontomerus</taxon>
    </lineage>
</organism>
<evidence type="ECO:0000313" key="2">
    <source>
        <dbReference type="Proteomes" id="UP000694925"/>
    </source>
</evidence>
<feature type="region of interest" description="Disordered" evidence="1">
    <location>
        <begin position="1"/>
        <end position="42"/>
    </location>
</feature>
<dbReference type="KEGG" id="ccal:113464765"/>
<protein>
    <submittedName>
        <fullName evidence="3">Uncharacterized protein LOC113464765</fullName>
    </submittedName>
</protein>